<dbReference type="Gene3D" id="3.30.870.10">
    <property type="entry name" value="Endonuclease Chain A"/>
    <property type="match status" value="1"/>
</dbReference>
<keyword evidence="2" id="KW-1185">Reference proteome</keyword>
<comment type="caution">
    <text evidence="1">The sequence shown here is derived from an EMBL/GenBank/DDBJ whole genome shotgun (WGS) entry which is preliminary data.</text>
</comment>
<evidence type="ECO:0000313" key="1">
    <source>
        <dbReference type="EMBL" id="MBT8767339.1"/>
    </source>
</evidence>
<dbReference type="RefSeq" id="WP_215375823.1">
    <property type="nucleotide sequence ID" value="NZ_JAGTIS010000007.1"/>
</dbReference>
<name>A0ABS5XI26_9GAMM</name>
<accession>A0ABS5XI26</accession>
<reference evidence="1 2" key="1">
    <citation type="submission" date="2021-04" db="EMBL/GenBank/DDBJ databases">
        <title>Pseudomonas boanensis sp. nov., a bacterium isolated from river water used for household purposes in Boane District, Mozambique.</title>
        <authorList>
            <person name="Nicklasson M."/>
            <person name="Martin-Rodriguez A.J."/>
            <person name="Thorell K."/>
            <person name="Neves L."/>
            <person name="Mussagy A."/>
            <person name="Rydberg H.A."/>
            <person name="Hernroth B."/>
            <person name="Svensson-Stadler L."/>
            <person name="Sjoling A."/>
        </authorList>
    </citation>
    <scope>NUCLEOTIDE SEQUENCE [LARGE SCALE GENOMIC DNA]</scope>
    <source>
        <strain evidence="1 2">DB1</strain>
    </source>
</reference>
<proteinExistence type="predicted"/>
<organism evidence="1 2">
    <name type="scientific">Metapseudomonas boanensis</name>
    <dbReference type="NCBI Taxonomy" id="2822138"/>
    <lineage>
        <taxon>Bacteria</taxon>
        <taxon>Pseudomonadati</taxon>
        <taxon>Pseudomonadota</taxon>
        <taxon>Gammaproteobacteria</taxon>
        <taxon>Pseudomonadales</taxon>
        <taxon>Pseudomonadaceae</taxon>
        <taxon>Metapseudomonas</taxon>
    </lineage>
</organism>
<protein>
    <submittedName>
        <fullName evidence="1">Phospholipase D family protein</fullName>
    </submittedName>
</protein>
<sequence>MELIFLPHQADQKSLKSYYHRAIAESKELYIVSAYLTNWDIEEKLGTHCEEFMMVVGEDFGLTRKAACESVLKWLPIRYKTQLFAAEGIQGFHPKAMFWRETDGKCYALIGSSNLSVAAFSDNHEINGFTAISEESFQQAKAWVLGLEPPQSAVVDTKWLEGYVEAARQPKPSKKGTNGAAGENDDGGSYAVEYVLPLPTDLEMLDSILRARRTAMRAFKANRDDLEKLFRDAAGAARWSPNKNLAFYDSLRELWSMDGGSRFQAKGWEIKGKHGDHRELSRSLVRVLDAPGVERDLVVVREINRMSDIVLETRGSLFTEMLCQFFPSVYHVANSPIKGWLRASGLVRPRGLSEGDKYIYAARHLRTALRRTKGYPAKNLAELDALLWYAEDARANG</sequence>
<evidence type="ECO:0000313" key="2">
    <source>
        <dbReference type="Proteomes" id="UP001519667"/>
    </source>
</evidence>
<gene>
    <name evidence="1" type="ORF">J7302_14580</name>
</gene>
<dbReference type="CDD" id="cd09117">
    <property type="entry name" value="PLDc_Bfil_DEXD_like"/>
    <property type="match status" value="1"/>
</dbReference>
<dbReference type="Proteomes" id="UP001519667">
    <property type="component" value="Unassembled WGS sequence"/>
</dbReference>
<dbReference type="EMBL" id="JAGTIS010000007">
    <property type="protein sequence ID" value="MBT8767339.1"/>
    <property type="molecule type" value="Genomic_DNA"/>
</dbReference>